<evidence type="ECO:0000256" key="3">
    <source>
        <dbReference type="ARBA" id="ARBA00022832"/>
    </source>
</evidence>
<keyword evidence="4" id="KW-0521">NADP</keyword>
<name>A0A4R8C1X9_9ACTN</name>
<dbReference type="SUPFAM" id="SSF51735">
    <property type="entry name" value="NAD(P)-binding Rossmann-fold domains"/>
    <property type="match status" value="1"/>
</dbReference>
<comment type="catalytic activity">
    <reaction evidence="10">
        <text>a 2,3-saturated acyl-[ACP] + NADP(+) = a (2E)-enoyl-[ACP] + NADPH + H(+)</text>
        <dbReference type="Rhea" id="RHEA:22564"/>
        <dbReference type="Rhea" id="RHEA-COMP:9925"/>
        <dbReference type="Rhea" id="RHEA-COMP:9926"/>
        <dbReference type="ChEBI" id="CHEBI:15378"/>
        <dbReference type="ChEBI" id="CHEBI:57783"/>
        <dbReference type="ChEBI" id="CHEBI:58349"/>
        <dbReference type="ChEBI" id="CHEBI:78784"/>
        <dbReference type="ChEBI" id="CHEBI:78785"/>
        <dbReference type="EC" id="1.3.1.104"/>
    </reaction>
</comment>
<evidence type="ECO:0000313" key="12">
    <source>
        <dbReference type="EMBL" id="TDW69750.1"/>
    </source>
</evidence>
<dbReference type="RefSeq" id="WP_134105024.1">
    <property type="nucleotide sequence ID" value="NZ_SODP01000002.1"/>
</dbReference>
<dbReference type="EC" id="1.3.1.104" evidence="9"/>
<proteinExistence type="inferred from homology"/>
<dbReference type="OrthoDB" id="9792162at2"/>
<dbReference type="InterPro" id="IPR020843">
    <property type="entry name" value="ER"/>
</dbReference>
<evidence type="ECO:0000256" key="7">
    <source>
        <dbReference type="ARBA" id="ARBA00023098"/>
    </source>
</evidence>
<evidence type="ECO:0000256" key="10">
    <source>
        <dbReference type="ARBA" id="ARBA00048843"/>
    </source>
</evidence>
<comment type="caution">
    <text evidence="12">The sequence shown here is derived from an EMBL/GenBank/DDBJ whole genome shotgun (WGS) entry which is preliminary data.</text>
</comment>
<reference evidence="12 13" key="1">
    <citation type="submission" date="2019-03" db="EMBL/GenBank/DDBJ databases">
        <title>Genomic Encyclopedia of Type Strains, Phase III (KMG-III): the genomes of soil and plant-associated and newly described type strains.</title>
        <authorList>
            <person name="Whitman W."/>
        </authorList>
    </citation>
    <scope>NUCLEOTIDE SEQUENCE [LARGE SCALE GENOMIC DNA]</scope>
    <source>
        <strain evidence="12 13">VKM Ac-2573</strain>
    </source>
</reference>
<comment type="similarity">
    <text evidence="1">Belongs to the zinc-containing alcohol dehydrogenase family. Quinone oxidoreductase subfamily.</text>
</comment>
<keyword evidence="8" id="KW-0275">Fatty acid biosynthesis</keyword>
<dbReference type="InterPro" id="IPR036291">
    <property type="entry name" value="NAD(P)-bd_dom_sf"/>
</dbReference>
<keyword evidence="2" id="KW-0444">Lipid biosynthesis</keyword>
<evidence type="ECO:0000256" key="5">
    <source>
        <dbReference type="ARBA" id="ARBA00022946"/>
    </source>
</evidence>
<dbReference type="InterPro" id="IPR011032">
    <property type="entry name" value="GroES-like_sf"/>
</dbReference>
<dbReference type="SUPFAM" id="SSF50129">
    <property type="entry name" value="GroES-like"/>
    <property type="match status" value="1"/>
</dbReference>
<dbReference type="InterPro" id="IPR051034">
    <property type="entry name" value="Mito_Enoyl-ACP_Reductase"/>
</dbReference>
<dbReference type="Pfam" id="PF00107">
    <property type="entry name" value="ADH_zinc_N"/>
    <property type="match status" value="1"/>
</dbReference>
<evidence type="ECO:0000256" key="4">
    <source>
        <dbReference type="ARBA" id="ARBA00022857"/>
    </source>
</evidence>
<dbReference type="CDD" id="cd05282">
    <property type="entry name" value="ETR_like"/>
    <property type="match status" value="1"/>
</dbReference>
<protein>
    <recommendedName>
        <fullName evidence="9">enoyl-[acyl-carrier-protein] reductase</fullName>
        <ecNumber evidence="9">1.3.1.104</ecNumber>
    </recommendedName>
</protein>
<evidence type="ECO:0000259" key="11">
    <source>
        <dbReference type="SMART" id="SM00829"/>
    </source>
</evidence>
<dbReference type="SMART" id="SM00829">
    <property type="entry name" value="PKS_ER"/>
    <property type="match status" value="1"/>
</dbReference>
<evidence type="ECO:0000313" key="13">
    <source>
        <dbReference type="Proteomes" id="UP000295146"/>
    </source>
</evidence>
<evidence type="ECO:0000256" key="6">
    <source>
        <dbReference type="ARBA" id="ARBA00023002"/>
    </source>
</evidence>
<sequence length="330" mass="34754">MKAIQLQAFGKQSESLRLVEVPDVGAPGPDEVILALEASPITGSDLSVIAGSYGQLPALPSIGGFEGVGRVVAVGRDVTFLAEGELTLIPPLQPAWAERIKSRADWLRPLPDGDVKQLSMLGINPATAYLMLTETVSLAPGAWVIQNAANSAVGRAVIAIARSRGLRTVNVVRRPELIEEIEAIGGDVVLVDGPDLAQQVAKATSDAPVVLALDTIGGDATLRLMSAVAQGGSVVMYGNVSRQPLQASVPQLVFTDLTIRGFWLVEWFKTATLDKLVPMYEELADLVASGAITVPIAATYSFEQYADAIDAAAQWQGKVLLTPHSDGLPS</sequence>
<dbReference type="Pfam" id="PF08240">
    <property type="entry name" value="ADH_N"/>
    <property type="match status" value="1"/>
</dbReference>
<keyword evidence="7" id="KW-0443">Lipid metabolism</keyword>
<feature type="domain" description="Enoyl reductase (ER)" evidence="11">
    <location>
        <begin position="11"/>
        <end position="321"/>
    </location>
</feature>
<dbReference type="InterPro" id="IPR013154">
    <property type="entry name" value="ADH-like_N"/>
</dbReference>
<keyword evidence="3" id="KW-0276">Fatty acid metabolism</keyword>
<evidence type="ECO:0000256" key="8">
    <source>
        <dbReference type="ARBA" id="ARBA00023160"/>
    </source>
</evidence>
<evidence type="ECO:0000256" key="9">
    <source>
        <dbReference type="ARBA" id="ARBA00038963"/>
    </source>
</evidence>
<organism evidence="12 13">
    <name type="scientific">Kribbella pratensis</name>
    <dbReference type="NCBI Taxonomy" id="2512112"/>
    <lineage>
        <taxon>Bacteria</taxon>
        <taxon>Bacillati</taxon>
        <taxon>Actinomycetota</taxon>
        <taxon>Actinomycetes</taxon>
        <taxon>Propionibacteriales</taxon>
        <taxon>Kribbellaceae</taxon>
        <taxon>Kribbella</taxon>
    </lineage>
</organism>
<gene>
    <name evidence="12" type="ORF">EV653_3778</name>
</gene>
<evidence type="ECO:0000256" key="1">
    <source>
        <dbReference type="ARBA" id="ARBA00010371"/>
    </source>
</evidence>
<dbReference type="PANTHER" id="PTHR43981">
    <property type="entry name" value="ENOYL-[ACYL-CARRIER-PROTEIN] REDUCTASE, MITOCHONDRIAL"/>
    <property type="match status" value="1"/>
</dbReference>
<keyword evidence="5" id="KW-0809">Transit peptide</keyword>
<dbReference type="EMBL" id="SODP01000002">
    <property type="protein sequence ID" value="TDW69750.1"/>
    <property type="molecule type" value="Genomic_DNA"/>
</dbReference>
<accession>A0A4R8C1X9</accession>
<dbReference type="PANTHER" id="PTHR43981:SF2">
    <property type="entry name" value="ENOYL-[ACYL-CARRIER-PROTEIN] REDUCTASE, MITOCHONDRIAL"/>
    <property type="match status" value="1"/>
</dbReference>
<dbReference type="Proteomes" id="UP000295146">
    <property type="component" value="Unassembled WGS sequence"/>
</dbReference>
<keyword evidence="13" id="KW-1185">Reference proteome</keyword>
<dbReference type="AlphaFoldDB" id="A0A4R8C1X9"/>
<dbReference type="GO" id="GO:0141148">
    <property type="term" value="F:enoyl-[acyl-carrier-protein] reductase (NADPH) activity"/>
    <property type="evidence" value="ECO:0007669"/>
    <property type="project" value="UniProtKB-EC"/>
</dbReference>
<evidence type="ECO:0000256" key="2">
    <source>
        <dbReference type="ARBA" id="ARBA00022516"/>
    </source>
</evidence>
<dbReference type="GO" id="GO:0006633">
    <property type="term" value="P:fatty acid biosynthetic process"/>
    <property type="evidence" value="ECO:0007669"/>
    <property type="project" value="UniProtKB-KW"/>
</dbReference>
<dbReference type="Gene3D" id="3.40.50.720">
    <property type="entry name" value="NAD(P)-binding Rossmann-like Domain"/>
    <property type="match status" value="1"/>
</dbReference>
<dbReference type="Gene3D" id="3.90.180.10">
    <property type="entry name" value="Medium-chain alcohol dehydrogenases, catalytic domain"/>
    <property type="match status" value="1"/>
</dbReference>
<dbReference type="InterPro" id="IPR013149">
    <property type="entry name" value="ADH-like_C"/>
</dbReference>
<keyword evidence="6" id="KW-0560">Oxidoreductase</keyword>